<dbReference type="EMBL" id="MT141651">
    <property type="protein sequence ID" value="QJA68808.1"/>
    <property type="molecule type" value="Genomic_DNA"/>
</dbReference>
<protein>
    <submittedName>
        <fullName evidence="1">Uncharacterized protein</fullName>
    </submittedName>
</protein>
<accession>A0A6M3J3J9</accession>
<dbReference type="AlphaFoldDB" id="A0A6M3J3J9"/>
<evidence type="ECO:0000313" key="2">
    <source>
        <dbReference type="EMBL" id="QJA68808.1"/>
    </source>
</evidence>
<gene>
    <name evidence="2" type="ORF">MM415A05670_0005</name>
    <name evidence="1" type="ORF">MM415B00626_0035</name>
</gene>
<organism evidence="1">
    <name type="scientific">viral metagenome</name>
    <dbReference type="NCBI Taxonomy" id="1070528"/>
    <lineage>
        <taxon>unclassified sequences</taxon>
        <taxon>metagenomes</taxon>
        <taxon>organismal metagenomes</taxon>
    </lineage>
</organism>
<dbReference type="EMBL" id="MT141498">
    <property type="protein sequence ID" value="QJA63502.1"/>
    <property type="molecule type" value="Genomic_DNA"/>
</dbReference>
<sequence>MTEYASPIDWITNKLGPHMDEWNLSYQWTNGFYPTDQITVHSQFVRLCPTGHLLTPDPEKQILLNNKELCLECRFKPNDIVLLLSPISGYVGAIQWSDGRLSTVSVRLLDMYDVGSFLTYTNKNWFHVIPTDKTEESLAYEPVGYFDALFNQMDVPLFSKRIRTKGTKKVSKRKKKEDKETIKLIKQLSPKQLASLAALLKR</sequence>
<reference evidence="1" key="1">
    <citation type="submission" date="2020-03" db="EMBL/GenBank/DDBJ databases">
        <title>The deep terrestrial virosphere.</title>
        <authorList>
            <person name="Holmfeldt K."/>
            <person name="Nilsson E."/>
            <person name="Simone D."/>
            <person name="Lopez-Fernandez M."/>
            <person name="Wu X."/>
            <person name="de Brujin I."/>
            <person name="Lundin D."/>
            <person name="Andersson A."/>
            <person name="Bertilsson S."/>
            <person name="Dopson M."/>
        </authorList>
    </citation>
    <scope>NUCLEOTIDE SEQUENCE</scope>
    <source>
        <strain evidence="2">MM415A05670</strain>
        <strain evidence="1">MM415B00626</strain>
    </source>
</reference>
<name>A0A6M3J3J9_9ZZZZ</name>
<evidence type="ECO:0000313" key="1">
    <source>
        <dbReference type="EMBL" id="QJA63502.1"/>
    </source>
</evidence>
<proteinExistence type="predicted"/>